<accession>A0A5M6ZL84</accession>
<dbReference type="AlphaFoldDB" id="A0A5M6ZL84"/>
<evidence type="ECO:0000259" key="1">
    <source>
        <dbReference type="Pfam" id="PF18480"/>
    </source>
</evidence>
<proteinExistence type="predicted"/>
<comment type="caution">
    <text evidence="2">The sequence shown here is derived from an EMBL/GenBank/DDBJ whole genome shotgun (WGS) entry which is preliminary data.</text>
</comment>
<sequence length="114" mass="12620">MRIVRALRSAGHEVLQPDFSARGAADDSVLEAALKSRAVLLTEDRDFGALLFRDSRDAVGVVYFRCDDPARCTQAVLDTLHRVTGHFVVVTDRAIRVRPLKGSLPHETLRPQSP</sequence>
<dbReference type="Proteomes" id="UP000325122">
    <property type="component" value="Unassembled WGS sequence"/>
</dbReference>
<dbReference type="Pfam" id="PF18480">
    <property type="entry name" value="DUF5615"/>
    <property type="match status" value="1"/>
</dbReference>
<reference evidence="2 3" key="1">
    <citation type="submission" date="2019-09" db="EMBL/GenBank/DDBJ databases">
        <authorList>
            <person name="Kevbrin V."/>
            <person name="Grouzdev D.S."/>
        </authorList>
    </citation>
    <scope>NUCLEOTIDE SEQUENCE [LARGE SCALE GENOMIC DNA]</scope>
    <source>
        <strain evidence="2 3">G-192</strain>
    </source>
</reference>
<feature type="domain" description="DUF5615" evidence="1">
    <location>
        <begin position="2"/>
        <end position="81"/>
    </location>
</feature>
<name>A0A5M6ZL84_9PROT</name>
<dbReference type="InterPro" id="IPR041049">
    <property type="entry name" value="DUF5615"/>
</dbReference>
<evidence type="ECO:0000313" key="3">
    <source>
        <dbReference type="Proteomes" id="UP000325122"/>
    </source>
</evidence>
<gene>
    <name evidence="2" type="ORF">F1654_09325</name>
</gene>
<keyword evidence="3" id="KW-1185">Reference proteome</keyword>
<organism evidence="2 3">
    <name type="scientific">Alkalicaulis satelles</name>
    <dbReference type="NCBI Taxonomy" id="2609175"/>
    <lineage>
        <taxon>Bacteria</taxon>
        <taxon>Pseudomonadati</taxon>
        <taxon>Pseudomonadota</taxon>
        <taxon>Alphaproteobacteria</taxon>
        <taxon>Maricaulales</taxon>
        <taxon>Maricaulaceae</taxon>
        <taxon>Alkalicaulis</taxon>
    </lineage>
</organism>
<evidence type="ECO:0000313" key="2">
    <source>
        <dbReference type="EMBL" id="KAA5803978.1"/>
    </source>
</evidence>
<dbReference type="EMBL" id="VWOJ01000002">
    <property type="protein sequence ID" value="KAA5803978.1"/>
    <property type="molecule type" value="Genomic_DNA"/>
</dbReference>
<protein>
    <recommendedName>
        <fullName evidence="1">DUF5615 domain-containing protein</fullName>
    </recommendedName>
</protein>